<keyword evidence="2" id="KW-1185">Reference proteome</keyword>
<dbReference type="Proteomes" id="UP000553209">
    <property type="component" value="Unassembled WGS sequence"/>
</dbReference>
<evidence type="ECO:0008006" key="3">
    <source>
        <dbReference type="Google" id="ProtNLM"/>
    </source>
</evidence>
<accession>A0A7X6MHH6</accession>
<name>A0A7X6MHH6_9ACTN</name>
<protein>
    <recommendedName>
        <fullName evidence="3">MinD-like ATPase involved in chromosome partitioning or flagellar assembly</fullName>
    </recommendedName>
</protein>
<evidence type="ECO:0000313" key="2">
    <source>
        <dbReference type="Proteomes" id="UP000553209"/>
    </source>
</evidence>
<dbReference type="InterPro" id="IPR027417">
    <property type="entry name" value="P-loop_NTPase"/>
</dbReference>
<comment type="caution">
    <text evidence="1">The sequence shown here is derived from an EMBL/GenBank/DDBJ whole genome shotgun (WGS) entry which is preliminary data.</text>
</comment>
<gene>
    <name evidence="1" type="ORF">HGB44_27770</name>
</gene>
<dbReference type="Gene3D" id="3.40.50.300">
    <property type="entry name" value="P-loop containing nucleotide triphosphate hydrolases"/>
    <property type="match status" value="1"/>
</dbReference>
<proteinExistence type="predicted"/>
<organism evidence="1 2">
    <name type="scientific">Nocardiopsis alborubida</name>
    <dbReference type="NCBI Taxonomy" id="146802"/>
    <lineage>
        <taxon>Bacteria</taxon>
        <taxon>Bacillati</taxon>
        <taxon>Actinomycetota</taxon>
        <taxon>Actinomycetes</taxon>
        <taxon>Streptosporangiales</taxon>
        <taxon>Nocardiopsidaceae</taxon>
        <taxon>Nocardiopsis</taxon>
    </lineage>
</organism>
<dbReference type="EMBL" id="JAAXPG010000037">
    <property type="protein sequence ID" value="NKZ01443.1"/>
    <property type="molecule type" value="Genomic_DNA"/>
</dbReference>
<dbReference type="RefSeq" id="WP_061083068.1">
    <property type="nucleotide sequence ID" value="NZ_JAAXPG010000037.1"/>
</dbReference>
<sequence>MIIAVCSFSGAPGVTTLATALAAVWPTGPLTVPVLVEADASGGDLAVWHRLVGRPGLVSLAASVRAASDPNPDGEQGTRRALLAHAAELPGGLRALAAPTTAHEASAVVTALAHRARVLRGGLTVLDLGRVAPGTAGAHLLTLSDAVVLTVAGDDAAQIHRVSRCRDVLESLSGKGAAVGLAVHGSRFSSGEITAQTGCRVWARLPHDPTGAAFLRGEDSRPRGLRERMAAWSHTRHNPDGVEWMPLLAAARGLAEQVDDVVDAAATLRRFEEAFAA</sequence>
<evidence type="ECO:0000313" key="1">
    <source>
        <dbReference type="EMBL" id="NKZ01443.1"/>
    </source>
</evidence>
<reference evidence="1 2" key="1">
    <citation type="submission" date="2020-04" db="EMBL/GenBank/DDBJ databases">
        <title>MicrobeNet Type strains.</title>
        <authorList>
            <person name="Nicholson A.C."/>
        </authorList>
    </citation>
    <scope>NUCLEOTIDE SEQUENCE [LARGE SCALE GENOMIC DNA]</scope>
    <source>
        <strain evidence="1 2">ATCC 23612</strain>
    </source>
</reference>
<dbReference type="AlphaFoldDB" id="A0A7X6MHH6"/>